<proteinExistence type="predicted"/>
<dbReference type="EMBL" id="JEMC01003370">
    <property type="protein sequence ID" value="KYF81774.1"/>
    <property type="molecule type" value="Genomic_DNA"/>
</dbReference>
<organism evidence="2 3">
    <name type="scientific">Sorangium cellulosum</name>
    <name type="common">Polyangium cellulosum</name>
    <dbReference type="NCBI Taxonomy" id="56"/>
    <lineage>
        <taxon>Bacteria</taxon>
        <taxon>Pseudomonadati</taxon>
        <taxon>Myxococcota</taxon>
        <taxon>Polyangia</taxon>
        <taxon>Polyangiales</taxon>
        <taxon>Polyangiaceae</taxon>
        <taxon>Sorangium</taxon>
    </lineage>
</organism>
<comment type="caution">
    <text evidence="2">The sequence shown here is derived from an EMBL/GenBank/DDBJ whole genome shotgun (WGS) entry which is preliminary data.</text>
</comment>
<evidence type="ECO:0000313" key="3">
    <source>
        <dbReference type="Proteomes" id="UP000075515"/>
    </source>
</evidence>
<sequence length="75" mass="8298">MRRTCGLLSSGARWYRARMRQRGEEGAGSAMLDGVVRTAEARDLAGVLELYRDLHPEDAPFPPEPEDRLSGALGR</sequence>
<evidence type="ECO:0000256" key="1">
    <source>
        <dbReference type="SAM" id="MobiDB-lite"/>
    </source>
</evidence>
<dbReference type="Proteomes" id="UP000075515">
    <property type="component" value="Unassembled WGS sequence"/>
</dbReference>
<protein>
    <submittedName>
        <fullName evidence="2">Uncharacterized protein</fullName>
    </submittedName>
</protein>
<dbReference type="AlphaFoldDB" id="A0A150RNB8"/>
<feature type="region of interest" description="Disordered" evidence="1">
    <location>
        <begin position="55"/>
        <end position="75"/>
    </location>
</feature>
<evidence type="ECO:0000313" key="2">
    <source>
        <dbReference type="EMBL" id="KYF81774.1"/>
    </source>
</evidence>
<gene>
    <name evidence="2" type="ORF">BE18_21005</name>
</gene>
<accession>A0A150RNB8</accession>
<reference evidence="2 3" key="1">
    <citation type="submission" date="2014-02" db="EMBL/GenBank/DDBJ databases">
        <title>The small core and large imbalanced accessory genome model reveals a collaborative survival strategy of Sorangium cellulosum strains in nature.</title>
        <authorList>
            <person name="Han K."/>
            <person name="Peng R."/>
            <person name="Blom J."/>
            <person name="Li Y.-Z."/>
        </authorList>
    </citation>
    <scope>NUCLEOTIDE SEQUENCE [LARGE SCALE GENOMIC DNA]</scope>
    <source>
        <strain evidence="2 3">So0149</strain>
    </source>
</reference>
<name>A0A150RNB8_SORCE</name>